<dbReference type="AlphaFoldDB" id="A0A830FAQ9"/>
<proteinExistence type="predicted"/>
<dbReference type="OrthoDB" id="7926at2157"/>
<dbReference type="RefSeq" id="WP_188883415.1">
    <property type="nucleotide sequence ID" value="NZ_BMPF01000002.1"/>
</dbReference>
<sequence>MPKLDCPECERGIAMHELQTRTVAQRTGFETNYRCPYCRSDFDDVDGLL</sequence>
<organism evidence="1 2">
    <name type="scientific">Halarchaeum grantii</name>
    <dbReference type="NCBI Taxonomy" id="1193105"/>
    <lineage>
        <taxon>Archaea</taxon>
        <taxon>Methanobacteriati</taxon>
        <taxon>Methanobacteriota</taxon>
        <taxon>Stenosarchaea group</taxon>
        <taxon>Halobacteria</taxon>
        <taxon>Halobacteriales</taxon>
        <taxon>Halobacteriaceae</taxon>
    </lineage>
</organism>
<protein>
    <recommendedName>
        <fullName evidence="3">Small CPxCG-related zinc finger protein</fullName>
    </recommendedName>
</protein>
<comment type="caution">
    <text evidence="1">The sequence shown here is derived from an EMBL/GenBank/DDBJ whole genome shotgun (WGS) entry which is preliminary data.</text>
</comment>
<reference evidence="1 2" key="1">
    <citation type="journal article" date="2019" name="Int. J. Syst. Evol. Microbiol.">
        <title>The Global Catalogue of Microorganisms (GCM) 10K type strain sequencing project: providing services to taxonomists for standard genome sequencing and annotation.</title>
        <authorList>
            <consortium name="The Broad Institute Genomics Platform"/>
            <consortium name="The Broad Institute Genome Sequencing Center for Infectious Disease"/>
            <person name="Wu L."/>
            <person name="Ma J."/>
        </authorList>
    </citation>
    <scope>NUCLEOTIDE SEQUENCE [LARGE SCALE GENOMIC DNA]</scope>
    <source>
        <strain evidence="1 2">JCM 19585</strain>
    </source>
</reference>
<evidence type="ECO:0000313" key="1">
    <source>
        <dbReference type="EMBL" id="GGL35544.1"/>
    </source>
</evidence>
<dbReference type="EMBL" id="BMPF01000002">
    <property type="protein sequence ID" value="GGL35544.1"/>
    <property type="molecule type" value="Genomic_DNA"/>
</dbReference>
<keyword evidence="2" id="KW-1185">Reference proteome</keyword>
<name>A0A830FAQ9_9EURY</name>
<gene>
    <name evidence="1" type="ORF">GCM10009037_19020</name>
</gene>
<accession>A0A830FAQ9</accession>
<evidence type="ECO:0000313" key="2">
    <source>
        <dbReference type="Proteomes" id="UP000628840"/>
    </source>
</evidence>
<evidence type="ECO:0008006" key="3">
    <source>
        <dbReference type="Google" id="ProtNLM"/>
    </source>
</evidence>
<dbReference type="Proteomes" id="UP000628840">
    <property type="component" value="Unassembled WGS sequence"/>
</dbReference>